<organism evidence="3 4">
    <name type="scientific">Candidatus Fusicatenibacter merdavium</name>
    <dbReference type="NCBI Taxonomy" id="2838600"/>
    <lineage>
        <taxon>Bacteria</taxon>
        <taxon>Bacillati</taxon>
        <taxon>Bacillota</taxon>
        <taxon>Clostridia</taxon>
        <taxon>Lachnospirales</taxon>
        <taxon>Lachnospiraceae</taxon>
        <taxon>Fusicatenibacter</taxon>
    </lineage>
</organism>
<gene>
    <name evidence="3" type="ORF">H9734_05590</name>
</gene>
<evidence type="ECO:0000313" key="4">
    <source>
        <dbReference type="Proteomes" id="UP000886890"/>
    </source>
</evidence>
<reference evidence="3" key="1">
    <citation type="journal article" date="2021" name="PeerJ">
        <title>Extensive microbial diversity within the chicken gut microbiome revealed by metagenomics and culture.</title>
        <authorList>
            <person name="Gilroy R."/>
            <person name="Ravi A."/>
            <person name="Getino M."/>
            <person name="Pursley I."/>
            <person name="Horton D.L."/>
            <person name="Alikhan N.F."/>
            <person name="Baker D."/>
            <person name="Gharbi K."/>
            <person name="Hall N."/>
            <person name="Watson M."/>
            <person name="Adriaenssens E.M."/>
            <person name="Foster-Nyarko E."/>
            <person name="Jarju S."/>
            <person name="Secka A."/>
            <person name="Antonio M."/>
            <person name="Oren A."/>
            <person name="Chaudhuri R.R."/>
            <person name="La Ragione R."/>
            <person name="Hildebrand F."/>
            <person name="Pallen M.J."/>
        </authorList>
    </citation>
    <scope>NUCLEOTIDE SEQUENCE</scope>
    <source>
        <strain evidence="3">CHK183-1962</strain>
    </source>
</reference>
<feature type="domain" description="DDH" evidence="2">
    <location>
        <begin position="78"/>
        <end position="236"/>
    </location>
</feature>
<dbReference type="InterPro" id="IPR001667">
    <property type="entry name" value="DDH_dom"/>
</dbReference>
<dbReference type="InterPro" id="IPR051673">
    <property type="entry name" value="SSDNA_exonuclease_RecJ"/>
</dbReference>
<protein>
    <submittedName>
        <fullName evidence="3">DHH family phosphoesterase</fullName>
    </submittedName>
</protein>
<dbReference type="PANTHER" id="PTHR30255">
    <property type="entry name" value="SINGLE-STRANDED-DNA-SPECIFIC EXONUCLEASE RECJ"/>
    <property type="match status" value="1"/>
</dbReference>
<proteinExistence type="predicted"/>
<dbReference type="Gene3D" id="3.90.1640.30">
    <property type="match status" value="1"/>
</dbReference>
<dbReference type="GO" id="GO:0004527">
    <property type="term" value="F:exonuclease activity"/>
    <property type="evidence" value="ECO:0007669"/>
    <property type="project" value="UniProtKB-KW"/>
</dbReference>
<dbReference type="Proteomes" id="UP000886890">
    <property type="component" value="Unassembled WGS sequence"/>
</dbReference>
<evidence type="ECO:0000256" key="1">
    <source>
        <dbReference type="SAM" id="Coils"/>
    </source>
</evidence>
<accession>A0A9D2BJ21</accession>
<name>A0A9D2BJ21_9FIRM</name>
<comment type="caution">
    <text evidence="3">The sequence shown here is derived from an EMBL/GenBank/DDBJ whole genome shotgun (WGS) entry which is preliminary data.</text>
</comment>
<dbReference type="AlphaFoldDB" id="A0A9D2BJ21"/>
<reference evidence="3" key="2">
    <citation type="submission" date="2021-04" db="EMBL/GenBank/DDBJ databases">
        <authorList>
            <person name="Gilroy R."/>
        </authorList>
    </citation>
    <scope>NUCLEOTIDE SEQUENCE</scope>
    <source>
        <strain evidence="3">CHK183-1962</strain>
    </source>
</reference>
<sequence>MERWVVAAKRADFQAIAEKFRIDPVIARLIRNRDVVGDEQIREYLYGGLEELHDPMLMKDMGKAAEILEKKIREGKWIRIIGDYDIDGIMSTYILLTGLRRLGAKVDIRIPDRIVDGYGLNENLVRQAKEDGADTILTCDNGIAALDQIRLAKELGMTVVVTDHHEIPYEDLENGARAYHVPEADAVVNPKQKDCGYPFRGLCGGAVAWKLIQVMLKRFGHSEEESFDWLEFAAIATVGDVMDLQGENRILVKEGLKRLHRTGNLGLQELIRVQGLEPDQVSAYHIGFVIGPCLNASGRLDTAERSLALLLAEKREEAARLAGDLKALNESRKEMTRQGEE</sequence>
<dbReference type="Pfam" id="PF01368">
    <property type="entry name" value="DHH"/>
    <property type="match status" value="1"/>
</dbReference>
<evidence type="ECO:0000259" key="2">
    <source>
        <dbReference type="Pfam" id="PF01368"/>
    </source>
</evidence>
<dbReference type="EMBL" id="DXEK01000091">
    <property type="protein sequence ID" value="HIX77054.1"/>
    <property type="molecule type" value="Genomic_DNA"/>
</dbReference>
<evidence type="ECO:0000313" key="3">
    <source>
        <dbReference type="EMBL" id="HIX77054.1"/>
    </source>
</evidence>
<keyword evidence="1" id="KW-0175">Coiled coil</keyword>
<dbReference type="SUPFAM" id="SSF64182">
    <property type="entry name" value="DHH phosphoesterases"/>
    <property type="match status" value="1"/>
</dbReference>
<feature type="coiled-coil region" evidence="1">
    <location>
        <begin position="300"/>
        <end position="338"/>
    </location>
</feature>
<feature type="non-terminal residue" evidence="3">
    <location>
        <position position="341"/>
    </location>
</feature>
<dbReference type="PANTHER" id="PTHR30255:SF2">
    <property type="entry name" value="SINGLE-STRANDED-DNA-SPECIFIC EXONUCLEASE RECJ"/>
    <property type="match status" value="1"/>
</dbReference>
<dbReference type="InterPro" id="IPR038763">
    <property type="entry name" value="DHH_sf"/>
</dbReference>